<dbReference type="InterPro" id="IPR036514">
    <property type="entry name" value="SGNH_hydro_sf"/>
</dbReference>
<evidence type="ECO:0000313" key="3">
    <source>
        <dbReference type="Proteomes" id="UP000759103"/>
    </source>
</evidence>
<organism evidence="2 3">
    <name type="scientific">Sphingomonas citri</name>
    <dbReference type="NCBI Taxonomy" id="2862499"/>
    <lineage>
        <taxon>Bacteria</taxon>
        <taxon>Pseudomonadati</taxon>
        <taxon>Pseudomonadota</taxon>
        <taxon>Alphaproteobacteria</taxon>
        <taxon>Sphingomonadales</taxon>
        <taxon>Sphingomonadaceae</taxon>
        <taxon>Sphingomonas</taxon>
    </lineage>
</organism>
<evidence type="ECO:0000256" key="1">
    <source>
        <dbReference type="SAM" id="SignalP"/>
    </source>
</evidence>
<sequence length="292" mass="31453">MTRLLPRALVAVLLLAAALPQTAAARTVLFIGNSFTFGANSPVQRYRPDRVTDLNGEGIGGVPALFKTFADEAGLDWQVSLETSPGKELAWHLQNRRALIDRSWDAVVLQGYSTLDPARPGDPARHVAAARDLAALFRARNPAVIVDLVATWSRADLTYRPGARWSGQPIVAMADELAAATDRAVAEGNGLTAAVAVGSAWNRAIRDGLADPDPYDGIAFGQVSLWSWDQYHASAEGYYLEALMTFGTLTGTDPHRLDGRERAADDLGLDPRVATRLRAIASDELRARGRLG</sequence>
<keyword evidence="1" id="KW-0732">Signal</keyword>
<comment type="caution">
    <text evidence="2">The sequence shown here is derived from an EMBL/GenBank/DDBJ whole genome shotgun (WGS) entry which is preliminary data.</text>
</comment>
<name>A0ABS7BP37_9SPHN</name>
<feature type="signal peptide" evidence="1">
    <location>
        <begin position="1"/>
        <end position="23"/>
    </location>
</feature>
<evidence type="ECO:0000313" key="2">
    <source>
        <dbReference type="EMBL" id="MBW6531360.1"/>
    </source>
</evidence>
<accession>A0ABS7BP37</accession>
<gene>
    <name evidence="2" type="ORF">KZ820_11505</name>
</gene>
<protein>
    <submittedName>
        <fullName evidence="2">PEP-CTERM sorting domain-containing protein</fullName>
    </submittedName>
</protein>
<dbReference type="Proteomes" id="UP000759103">
    <property type="component" value="Unassembled WGS sequence"/>
</dbReference>
<dbReference type="SUPFAM" id="SSF52266">
    <property type="entry name" value="SGNH hydrolase"/>
    <property type="match status" value="1"/>
</dbReference>
<dbReference type="RefSeq" id="WP_219748750.1">
    <property type="nucleotide sequence ID" value="NZ_JAHXZN010000003.1"/>
</dbReference>
<feature type="chain" id="PRO_5045246756" evidence="1">
    <location>
        <begin position="24"/>
        <end position="292"/>
    </location>
</feature>
<dbReference type="EMBL" id="JAHXZN010000003">
    <property type="protein sequence ID" value="MBW6531360.1"/>
    <property type="molecule type" value="Genomic_DNA"/>
</dbReference>
<keyword evidence="3" id="KW-1185">Reference proteome</keyword>
<proteinExistence type="predicted"/>
<reference evidence="2 3" key="1">
    <citation type="submission" date="2021-07" db="EMBL/GenBank/DDBJ databases">
        <title>Sphingomonas sp.</title>
        <authorList>
            <person name="Feng G."/>
            <person name="Li J."/>
            <person name="Pan M."/>
        </authorList>
    </citation>
    <scope>NUCLEOTIDE SEQUENCE [LARGE SCALE GENOMIC DNA]</scope>
    <source>
        <strain evidence="2 3">RRHST34</strain>
    </source>
</reference>
<dbReference type="Gene3D" id="3.40.50.1110">
    <property type="entry name" value="SGNH hydrolase"/>
    <property type="match status" value="1"/>
</dbReference>